<feature type="region of interest" description="Disordered" evidence="1">
    <location>
        <begin position="1"/>
        <end position="26"/>
    </location>
</feature>
<accession>A0ABT1J437</accession>
<protein>
    <submittedName>
        <fullName evidence="2">Uncharacterized protein</fullName>
    </submittedName>
</protein>
<evidence type="ECO:0000313" key="2">
    <source>
        <dbReference type="EMBL" id="MCP2312123.1"/>
    </source>
</evidence>
<keyword evidence="3" id="KW-1185">Reference proteome</keyword>
<proteinExistence type="predicted"/>
<sequence length="68" mass="7431">MKPRVLSATPNAETVRSGLPDPAGRRERFRRYAREHFVDAEFGESGESGRSGRSGTEGRPGRRAAGTE</sequence>
<evidence type="ECO:0000313" key="3">
    <source>
        <dbReference type="Proteomes" id="UP001206483"/>
    </source>
</evidence>
<dbReference type="EMBL" id="JAMZDX010000005">
    <property type="protein sequence ID" value="MCP2312123.1"/>
    <property type="molecule type" value="Genomic_DNA"/>
</dbReference>
<gene>
    <name evidence="2" type="ORF">FHR36_005289</name>
</gene>
<evidence type="ECO:0000256" key="1">
    <source>
        <dbReference type="SAM" id="MobiDB-lite"/>
    </source>
</evidence>
<reference evidence="2 3" key="1">
    <citation type="submission" date="2022-06" db="EMBL/GenBank/DDBJ databases">
        <title>Sequencing the genomes of 1000 actinobacteria strains.</title>
        <authorList>
            <person name="Klenk H.-P."/>
        </authorList>
    </citation>
    <scope>NUCLEOTIDE SEQUENCE [LARGE SCALE GENOMIC DNA]</scope>
    <source>
        <strain evidence="2 3">DSM 41656</strain>
    </source>
</reference>
<feature type="region of interest" description="Disordered" evidence="1">
    <location>
        <begin position="38"/>
        <end position="68"/>
    </location>
</feature>
<name>A0ABT1J437_9ACTN</name>
<organism evidence="2 3">
    <name type="scientific">Kitasatospora paracochleata</name>
    <dbReference type="NCBI Taxonomy" id="58354"/>
    <lineage>
        <taxon>Bacteria</taxon>
        <taxon>Bacillati</taxon>
        <taxon>Actinomycetota</taxon>
        <taxon>Actinomycetes</taxon>
        <taxon>Kitasatosporales</taxon>
        <taxon>Streptomycetaceae</taxon>
        <taxon>Kitasatospora</taxon>
    </lineage>
</organism>
<comment type="caution">
    <text evidence="2">The sequence shown here is derived from an EMBL/GenBank/DDBJ whole genome shotgun (WGS) entry which is preliminary data.</text>
</comment>
<dbReference type="Proteomes" id="UP001206483">
    <property type="component" value="Unassembled WGS sequence"/>
</dbReference>